<comment type="caution">
    <text evidence="2">The sequence shown here is derived from an EMBL/GenBank/DDBJ whole genome shotgun (WGS) entry which is preliminary data.</text>
</comment>
<organism evidence="2 3">
    <name type="scientific">Roridomyces roridus</name>
    <dbReference type="NCBI Taxonomy" id="1738132"/>
    <lineage>
        <taxon>Eukaryota</taxon>
        <taxon>Fungi</taxon>
        <taxon>Dikarya</taxon>
        <taxon>Basidiomycota</taxon>
        <taxon>Agaricomycotina</taxon>
        <taxon>Agaricomycetes</taxon>
        <taxon>Agaricomycetidae</taxon>
        <taxon>Agaricales</taxon>
        <taxon>Marasmiineae</taxon>
        <taxon>Mycenaceae</taxon>
        <taxon>Roridomyces</taxon>
    </lineage>
</organism>
<reference evidence="2" key="1">
    <citation type="submission" date="2023-03" db="EMBL/GenBank/DDBJ databases">
        <title>Massive genome expansion in bonnet fungi (Mycena s.s.) driven by repeated elements and novel gene families across ecological guilds.</title>
        <authorList>
            <consortium name="Lawrence Berkeley National Laboratory"/>
            <person name="Harder C.B."/>
            <person name="Miyauchi S."/>
            <person name="Viragh M."/>
            <person name="Kuo A."/>
            <person name="Thoen E."/>
            <person name="Andreopoulos B."/>
            <person name="Lu D."/>
            <person name="Skrede I."/>
            <person name="Drula E."/>
            <person name="Henrissat B."/>
            <person name="Morin E."/>
            <person name="Kohler A."/>
            <person name="Barry K."/>
            <person name="LaButti K."/>
            <person name="Morin E."/>
            <person name="Salamov A."/>
            <person name="Lipzen A."/>
            <person name="Mereny Z."/>
            <person name="Hegedus B."/>
            <person name="Baldrian P."/>
            <person name="Stursova M."/>
            <person name="Weitz H."/>
            <person name="Taylor A."/>
            <person name="Grigoriev I.V."/>
            <person name="Nagy L.G."/>
            <person name="Martin F."/>
            <person name="Kauserud H."/>
        </authorList>
    </citation>
    <scope>NUCLEOTIDE SEQUENCE</scope>
    <source>
        <strain evidence="2">9284</strain>
    </source>
</reference>
<proteinExistence type="predicted"/>
<keyword evidence="3" id="KW-1185">Reference proteome</keyword>
<feature type="region of interest" description="Disordered" evidence="1">
    <location>
        <begin position="327"/>
        <end position="367"/>
    </location>
</feature>
<dbReference type="AlphaFoldDB" id="A0AAD7BB77"/>
<evidence type="ECO:0000313" key="3">
    <source>
        <dbReference type="Proteomes" id="UP001221142"/>
    </source>
</evidence>
<dbReference type="EMBL" id="JARKIF010000023">
    <property type="protein sequence ID" value="KAJ7615818.1"/>
    <property type="molecule type" value="Genomic_DNA"/>
</dbReference>
<protein>
    <submittedName>
        <fullName evidence="2">Uncharacterized protein</fullName>
    </submittedName>
</protein>
<feature type="compositionally biased region" description="Basic residues" evidence="1">
    <location>
        <begin position="336"/>
        <end position="350"/>
    </location>
</feature>
<gene>
    <name evidence="2" type="ORF">FB45DRAFT_873134</name>
</gene>
<name>A0AAD7BB77_9AGAR</name>
<sequence length="367" mass="41704">MAIRGNWAESLLVDPQTRFYNTRTCRRLLRPRRNEVHEQKRQVSLFREDEYPSHNVRGRQLLCFISQATARSTTLLEAKRQRTRARSRATASPGLGEERREKVRYHLLPLVDKYPEEDPPDEVSGWVQRGEPVQGPQENDINPVFEDHLEGQIDGTICINDATKRAGWTHLIGGKRDTEGKLNYSALDAAVLHSDMLSTYKEATFLKNKLPTHISEFSVADAILYGKQKANALAAGAACATSGPVMKDIHQLTHTTPGLIANAAIVTMWALSADIQLKEEGQQTGVPRREEHERLMVLLTGGLRERMRTTIEIFRALDEELSPTRKRVWGGGQWPRQRKKTKGGRVRTRPAPRGVGWERRRRGWPGW</sequence>
<evidence type="ECO:0000256" key="1">
    <source>
        <dbReference type="SAM" id="MobiDB-lite"/>
    </source>
</evidence>
<accession>A0AAD7BB77</accession>
<evidence type="ECO:0000313" key="2">
    <source>
        <dbReference type="EMBL" id="KAJ7615818.1"/>
    </source>
</evidence>
<feature type="region of interest" description="Disordered" evidence="1">
    <location>
        <begin position="78"/>
        <end position="98"/>
    </location>
</feature>
<dbReference type="Proteomes" id="UP001221142">
    <property type="component" value="Unassembled WGS sequence"/>
</dbReference>